<keyword evidence="2" id="KW-0813">Transport</keyword>
<feature type="transmembrane region" description="Helical" evidence="6">
    <location>
        <begin position="133"/>
        <end position="155"/>
    </location>
</feature>
<comment type="caution">
    <text evidence="8">The sequence shown here is derived from an EMBL/GenBank/DDBJ whole genome shotgun (WGS) entry which is preliminary data.</text>
</comment>
<feature type="transmembrane region" description="Helical" evidence="6">
    <location>
        <begin position="269"/>
        <end position="287"/>
    </location>
</feature>
<evidence type="ECO:0000259" key="7">
    <source>
        <dbReference type="PROSITE" id="PS50850"/>
    </source>
</evidence>
<organism evidence="8 9">
    <name type="scientific">Vagococcus entomophilus</name>
    <dbReference type="NCBI Taxonomy" id="1160095"/>
    <lineage>
        <taxon>Bacteria</taxon>
        <taxon>Bacillati</taxon>
        <taxon>Bacillota</taxon>
        <taxon>Bacilli</taxon>
        <taxon>Lactobacillales</taxon>
        <taxon>Enterococcaceae</taxon>
        <taxon>Vagococcus</taxon>
    </lineage>
</organism>
<comment type="subcellular location">
    <subcellularLocation>
        <location evidence="1">Cell membrane</location>
        <topology evidence="1">Multi-pass membrane protein</topology>
    </subcellularLocation>
</comment>
<gene>
    <name evidence="8" type="ORF">CBF30_09505</name>
</gene>
<keyword evidence="9" id="KW-1185">Reference proteome</keyword>
<feature type="transmembrane region" description="Helical" evidence="6">
    <location>
        <begin position="293"/>
        <end position="312"/>
    </location>
</feature>
<dbReference type="PANTHER" id="PTHR23504">
    <property type="entry name" value="MAJOR FACILITATOR SUPERFAMILY DOMAIN-CONTAINING PROTEIN 10"/>
    <property type="match status" value="1"/>
</dbReference>
<dbReference type="InterPro" id="IPR036259">
    <property type="entry name" value="MFS_trans_sf"/>
</dbReference>
<dbReference type="SUPFAM" id="SSF103473">
    <property type="entry name" value="MFS general substrate transporter"/>
    <property type="match status" value="1"/>
</dbReference>
<feature type="transmembrane region" description="Helical" evidence="6">
    <location>
        <begin position="356"/>
        <end position="375"/>
    </location>
</feature>
<reference evidence="8 9" key="1">
    <citation type="submission" date="2017-05" db="EMBL/GenBank/DDBJ databases">
        <title>Vagococcus spp. assemblies.</title>
        <authorList>
            <person name="Gulvik C.A."/>
        </authorList>
    </citation>
    <scope>NUCLEOTIDE SEQUENCE [LARGE SCALE GENOMIC DNA]</scope>
    <source>
        <strain evidence="8 9">DSM 24756</strain>
    </source>
</reference>
<feature type="transmembrane region" description="Helical" evidence="6">
    <location>
        <begin position="7"/>
        <end position="31"/>
    </location>
</feature>
<dbReference type="PRINTS" id="PR01035">
    <property type="entry name" value="TCRTETA"/>
</dbReference>
<dbReference type="OrthoDB" id="9793283at2"/>
<dbReference type="PANTHER" id="PTHR23504:SF115">
    <property type="entry name" value="MULTIDRUG RESISTANCE PROTEIN 2"/>
    <property type="match status" value="1"/>
</dbReference>
<evidence type="ECO:0000313" key="8">
    <source>
        <dbReference type="EMBL" id="RSU06481.1"/>
    </source>
</evidence>
<dbReference type="InterPro" id="IPR020846">
    <property type="entry name" value="MFS_dom"/>
</dbReference>
<feature type="transmembrane region" description="Helical" evidence="6">
    <location>
        <begin position="72"/>
        <end position="95"/>
    </location>
</feature>
<feature type="transmembrane region" description="Helical" evidence="6">
    <location>
        <begin position="37"/>
        <end position="60"/>
    </location>
</feature>
<evidence type="ECO:0000256" key="2">
    <source>
        <dbReference type="ARBA" id="ARBA00022448"/>
    </source>
</evidence>
<evidence type="ECO:0000256" key="1">
    <source>
        <dbReference type="ARBA" id="ARBA00004651"/>
    </source>
</evidence>
<sequence length="385" mass="41932">MQNKKVLATLIANLFLVFVGIGLVVPVMPVIKTEMGLSGTTMGMLVSFFSVAQLLTSPIVGRISDKSGRKNLIILGMLLYSISEFIFATGMNVWMLYLSRIVGGIAAAMIMPSITSFAADVTSLPERPKVMGWISAAISGGFIIGPGLGGLLAGISDRMPFFVAGFLGVIGCIFAVFCLKEEPKVHHEKEKVGSYQIIRQKKYFLPFLVILISSFGLAAFEGIYGIFMNVTMKFTPQDISLVVVISGLLALVFQLFLFDFLIRTIGEIGLIRLCFLASAIFVGTMLFTHTKLLVMLATFVVFLAFDLVRPAITTYLSKGAGENQGLLNGMNSSLTSVGNIVGPFLAGVFLDINYAYPYLFVVFVLTITFGCTLFWKKEELNKNES</sequence>
<dbReference type="EMBL" id="NGJZ01000003">
    <property type="protein sequence ID" value="RSU06481.1"/>
    <property type="molecule type" value="Genomic_DNA"/>
</dbReference>
<evidence type="ECO:0000313" key="9">
    <source>
        <dbReference type="Proteomes" id="UP000288669"/>
    </source>
</evidence>
<keyword evidence="3 6" id="KW-0812">Transmembrane</keyword>
<keyword evidence="5 6" id="KW-0472">Membrane</keyword>
<feature type="transmembrane region" description="Helical" evidence="6">
    <location>
        <begin position="101"/>
        <end position="121"/>
    </location>
</feature>
<evidence type="ECO:0000256" key="4">
    <source>
        <dbReference type="ARBA" id="ARBA00022989"/>
    </source>
</evidence>
<protein>
    <submittedName>
        <fullName evidence="8">MFS transporter</fullName>
    </submittedName>
</protein>
<dbReference type="Proteomes" id="UP000288669">
    <property type="component" value="Unassembled WGS sequence"/>
</dbReference>
<dbReference type="PROSITE" id="PS50850">
    <property type="entry name" value="MFS"/>
    <property type="match status" value="1"/>
</dbReference>
<dbReference type="InterPro" id="IPR011701">
    <property type="entry name" value="MFS"/>
</dbReference>
<evidence type="ECO:0000256" key="6">
    <source>
        <dbReference type="SAM" id="Phobius"/>
    </source>
</evidence>
<dbReference type="GO" id="GO:0022857">
    <property type="term" value="F:transmembrane transporter activity"/>
    <property type="evidence" value="ECO:0007669"/>
    <property type="project" value="InterPro"/>
</dbReference>
<feature type="domain" description="Major facilitator superfamily (MFS) profile" evidence="7">
    <location>
        <begin position="6"/>
        <end position="380"/>
    </location>
</feature>
<dbReference type="Pfam" id="PF07690">
    <property type="entry name" value="MFS_1"/>
    <property type="match status" value="1"/>
</dbReference>
<feature type="transmembrane region" description="Helical" evidence="6">
    <location>
        <begin position="333"/>
        <end position="350"/>
    </location>
</feature>
<accession>A0A430AFH8</accession>
<keyword evidence="4 6" id="KW-1133">Transmembrane helix</keyword>
<name>A0A430AFH8_9ENTE</name>
<dbReference type="RefSeq" id="WP_126825823.1">
    <property type="nucleotide sequence ID" value="NZ_JBHLWU010000001.1"/>
</dbReference>
<dbReference type="GO" id="GO:0005886">
    <property type="term" value="C:plasma membrane"/>
    <property type="evidence" value="ECO:0007669"/>
    <property type="project" value="UniProtKB-SubCell"/>
</dbReference>
<proteinExistence type="predicted"/>
<dbReference type="InterPro" id="IPR001958">
    <property type="entry name" value="Tet-R_TetA/multi-R_MdtG-like"/>
</dbReference>
<dbReference type="CDD" id="cd17325">
    <property type="entry name" value="MFS_MdtG_SLC18_like"/>
    <property type="match status" value="1"/>
</dbReference>
<feature type="transmembrane region" description="Helical" evidence="6">
    <location>
        <begin position="161"/>
        <end position="179"/>
    </location>
</feature>
<dbReference type="Gene3D" id="1.20.1250.20">
    <property type="entry name" value="MFS general substrate transporter like domains"/>
    <property type="match status" value="1"/>
</dbReference>
<feature type="transmembrane region" description="Helical" evidence="6">
    <location>
        <begin position="239"/>
        <end position="262"/>
    </location>
</feature>
<evidence type="ECO:0000256" key="5">
    <source>
        <dbReference type="ARBA" id="ARBA00023136"/>
    </source>
</evidence>
<feature type="transmembrane region" description="Helical" evidence="6">
    <location>
        <begin position="203"/>
        <end position="227"/>
    </location>
</feature>
<dbReference type="AlphaFoldDB" id="A0A430AFH8"/>
<evidence type="ECO:0000256" key="3">
    <source>
        <dbReference type="ARBA" id="ARBA00022692"/>
    </source>
</evidence>